<dbReference type="RefSeq" id="WP_175371968.1">
    <property type="nucleotide sequence ID" value="NZ_JABWCS010000208.1"/>
</dbReference>
<feature type="signal peptide" evidence="1">
    <location>
        <begin position="1"/>
        <end position="21"/>
    </location>
</feature>
<gene>
    <name evidence="2" type="ORF">HPT30_14000</name>
</gene>
<evidence type="ECO:0000313" key="2">
    <source>
        <dbReference type="EMBL" id="NUU61451.1"/>
    </source>
</evidence>
<proteinExistence type="predicted"/>
<comment type="caution">
    <text evidence="2">The sequence shown here is derived from an EMBL/GenBank/DDBJ whole genome shotgun (WGS) entry which is preliminary data.</text>
</comment>
<reference evidence="2" key="1">
    <citation type="submission" date="2020-06" db="EMBL/GenBank/DDBJ databases">
        <title>Paenibacillus sp. nov., isolated from soil.</title>
        <authorList>
            <person name="Seo Y.L."/>
        </authorList>
    </citation>
    <scope>NUCLEOTIDE SEQUENCE [LARGE SCALE GENOMIC DNA]</scope>
    <source>
        <strain evidence="2">JW14</strain>
    </source>
</reference>
<dbReference type="PROSITE" id="PS51257">
    <property type="entry name" value="PROKAR_LIPOPROTEIN"/>
    <property type="match status" value="1"/>
</dbReference>
<evidence type="ECO:0000256" key="1">
    <source>
        <dbReference type="SAM" id="SignalP"/>
    </source>
</evidence>
<keyword evidence="1" id="KW-0732">Signal</keyword>
<sequence>MKKNSPKMIAALAVVSLTLLAGCTELPGKAKVNQESEQSQPDGVEQNLGEAVKQGLGQAAAAVTQAAQDTADKVVAGFKEGSITKELQVSQTIGSASALSIENSVGAIALRAVGGDQINVKATVQSYKNFNSEQERQEILDNAEVSVQTSGDKLIISTHAKDAPKKDLWSWAQRKYGSSDFSIDYVIEVPKSVDMYQVSNDVGEIQLSGLQGTYRVSTNVGAIHISDATIAGKSTIESDTGSITLNIATLNEGSSLKAKTDVGAITATLADGLNYSLETASEIGQIKGAAKGKSTVGNGGPLVSLSSDIGAITVHK</sequence>
<accession>A0A850EU39</accession>
<dbReference type="EMBL" id="JABWCS010000208">
    <property type="protein sequence ID" value="NUU61451.1"/>
    <property type="molecule type" value="Genomic_DNA"/>
</dbReference>
<dbReference type="AlphaFoldDB" id="A0A850EU39"/>
<feature type="chain" id="PRO_5039256331" description="Adhesin domain-containing protein" evidence="1">
    <location>
        <begin position="22"/>
        <end position="316"/>
    </location>
</feature>
<evidence type="ECO:0008006" key="4">
    <source>
        <dbReference type="Google" id="ProtNLM"/>
    </source>
</evidence>
<protein>
    <recommendedName>
        <fullName evidence="4">Adhesin domain-containing protein</fullName>
    </recommendedName>
</protein>
<dbReference type="Proteomes" id="UP000564806">
    <property type="component" value="Unassembled WGS sequence"/>
</dbReference>
<name>A0A850EU39_9BACL</name>
<evidence type="ECO:0000313" key="3">
    <source>
        <dbReference type="Proteomes" id="UP000564806"/>
    </source>
</evidence>
<organism evidence="2 3">
    <name type="scientific">Paenibacillus agri</name>
    <dbReference type="NCBI Taxonomy" id="2744309"/>
    <lineage>
        <taxon>Bacteria</taxon>
        <taxon>Bacillati</taxon>
        <taxon>Bacillota</taxon>
        <taxon>Bacilli</taxon>
        <taxon>Bacillales</taxon>
        <taxon>Paenibacillaceae</taxon>
        <taxon>Paenibacillus</taxon>
    </lineage>
</organism>
<keyword evidence="3" id="KW-1185">Reference proteome</keyword>